<dbReference type="Proteomes" id="UP001529510">
    <property type="component" value="Unassembled WGS sequence"/>
</dbReference>
<name>A0ABD0PWJ6_CIRMR</name>
<evidence type="ECO:0000313" key="3">
    <source>
        <dbReference type="Proteomes" id="UP001529510"/>
    </source>
</evidence>
<protein>
    <submittedName>
        <fullName evidence="2">Uncharacterized protein</fullName>
    </submittedName>
</protein>
<feature type="transmembrane region" description="Helical" evidence="1">
    <location>
        <begin position="12"/>
        <end position="35"/>
    </location>
</feature>
<evidence type="ECO:0000313" key="2">
    <source>
        <dbReference type="EMBL" id="KAL0177786.1"/>
    </source>
</evidence>
<keyword evidence="1" id="KW-0812">Transmembrane</keyword>
<organism evidence="2 3">
    <name type="scientific">Cirrhinus mrigala</name>
    <name type="common">Mrigala</name>
    <dbReference type="NCBI Taxonomy" id="683832"/>
    <lineage>
        <taxon>Eukaryota</taxon>
        <taxon>Metazoa</taxon>
        <taxon>Chordata</taxon>
        <taxon>Craniata</taxon>
        <taxon>Vertebrata</taxon>
        <taxon>Euteleostomi</taxon>
        <taxon>Actinopterygii</taxon>
        <taxon>Neopterygii</taxon>
        <taxon>Teleostei</taxon>
        <taxon>Ostariophysi</taxon>
        <taxon>Cypriniformes</taxon>
        <taxon>Cyprinidae</taxon>
        <taxon>Labeoninae</taxon>
        <taxon>Labeonini</taxon>
        <taxon>Cirrhinus</taxon>
    </lineage>
</organism>
<keyword evidence="1" id="KW-1133">Transmembrane helix</keyword>
<gene>
    <name evidence="2" type="ORF">M9458_026680</name>
</gene>
<sequence>TVGMNPDPVRFLCFSGVVMVPHIIGELLTLVLLGVVQDPNMVNSGVALLNVAGIMVGSGFL</sequence>
<evidence type="ECO:0000256" key="1">
    <source>
        <dbReference type="SAM" id="Phobius"/>
    </source>
</evidence>
<accession>A0ABD0PWJ6</accession>
<keyword evidence="1" id="KW-0472">Membrane</keyword>
<feature type="non-terminal residue" evidence="2">
    <location>
        <position position="61"/>
    </location>
</feature>
<feature type="non-terminal residue" evidence="2">
    <location>
        <position position="1"/>
    </location>
</feature>
<dbReference type="EMBL" id="JAMKFB020000013">
    <property type="protein sequence ID" value="KAL0177786.1"/>
    <property type="molecule type" value="Genomic_DNA"/>
</dbReference>
<keyword evidence="3" id="KW-1185">Reference proteome</keyword>
<proteinExistence type="predicted"/>
<reference evidence="2 3" key="1">
    <citation type="submission" date="2024-05" db="EMBL/GenBank/DDBJ databases">
        <title>Genome sequencing and assembly of Indian major carp, Cirrhinus mrigala (Hamilton, 1822).</title>
        <authorList>
            <person name="Mohindra V."/>
            <person name="Chowdhury L.M."/>
            <person name="Lal K."/>
            <person name="Jena J.K."/>
        </authorList>
    </citation>
    <scope>NUCLEOTIDE SEQUENCE [LARGE SCALE GENOMIC DNA]</scope>
    <source>
        <strain evidence="2">CM1030</strain>
        <tissue evidence="2">Blood</tissue>
    </source>
</reference>
<comment type="caution">
    <text evidence="2">The sequence shown here is derived from an EMBL/GenBank/DDBJ whole genome shotgun (WGS) entry which is preliminary data.</text>
</comment>
<dbReference type="AlphaFoldDB" id="A0ABD0PWJ6"/>